<reference evidence="1" key="1">
    <citation type="submission" date="2020-08" db="EMBL/GenBank/DDBJ databases">
        <title>Multicomponent nature underlies the extraordinary mechanical properties of spider dragline silk.</title>
        <authorList>
            <person name="Kono N."/>
            <person name="Nakamura H."/>
            <person name="Mori M."/>
            <person name="Yoshida Y."/>
            <person name="Ohtoshi R."/>
            <person name="Malay A.D."/>
            <person name="Moran D.A.P."/>
            <person name="Tomita M."/>
            <person name="Numata K."/>
            <person name="Arakawa K."/>
        </authorList>
    </citation>
    <scope>NUCLEOTIDE SEQUENCE</scope>
</reference>
<accession>A0A8X6WEM6</accession>
<dbReference type="Proteomes" id="UP000887159">
    <property type="component" value="Unassembled WGS sequence"/>
</dbReference>
<evidence type="ECO:0000313" key="2">
    <source>
        <dbReference type="Proteomes" id="UP000887159"/>
    </source>
</evidence>
<protein>
    <submittedName>
        <fullName evidence="1">Uncharacterized protein</fullName>
    </submittedName>
</protein>
<comment type="caution">
    <text evidence="1">The sequence shown here is derived from an EMBL/GenBank/DDBJ whole genome shotgun (WGS) entry which is preliminary data.</text>
</comment>
<keyword evidence="2" id="KW-1185">Reference proteome</keyword>
<proteinExistence type="predicted"/>
<name>A0A8X6WEM6_TRICX</name>
<sequence length="98" mass="11257">MSQTSSQGSYLLEIIAKYSSFSRLIRVIAWCKRYIKNCRLSRVTGVLTSKEVDDATKIVIQTVQESQFHSEIQLLNKKHPLPNSSKLLPLSIFWTPME</sequence>
<dbReference type="EMBL" id="BMAU01021411">
    <property type="protein sequence ID" value="GFY33440.1"/>
    <property type="molecule type" value="Genomic_DNA"/>
</dbReference>
<dbReference type="AlphaFoldDB" id="A0A8X6WEM6"/>
<gene>
    <name evidence="1" type="ORF">TNCV_2227091</name>
</gene>
<evidence type="ECO:0000313" key="1">
    <source>
        <dbReference type="EMBL" id="GFY33440.1"/>
    </source>
</evidence>
<organism evidence="1 2">
    <name type="scientific">Trichonephila clavipes</name>
    <name type="common">Golden silk orbweaver</name>
    <name type="synonym">Nephila clavipes</name>
    <dbReference type="NCBI Taxonomy" id="2585209"/>
    <lineage>
        <taxon>Eukaryota</taxon>
        <taxon>Metazoa</taxon>
        <taxon>Ecdysozoa</taxon>
        <taxon>Arthropoda</taxon>
        <taxon>Chelicerata</taxon>
        <taxon>Arachnida</taxon>
        <taxon>Araneae</taxon>
        <taxon>Araneomorphae</taxon>
        <taxon>Entelegynae</taxon>
        <taxon>Araneoidea</taxon>
        <taxon>Nephilidae</taxon>
        <taxon>Trichonephila</taxon>
    </lineage>
</organism>